<dbReference type="OrthoDB" id="5429634at2759"/>
<evidence type="ECO:0000313" key="4">
    <source>
        <dbReference type="Proteomes" id="UP000094569"/>
    </source>
</evidence>
<feature type="transmembrane region" description="Helical" evidence="1">
    <location>
        <begin position="574"/>
        <end position="591"/>
    </location>
</feature>
<feature type="transmembrane region" description="Helical" evidence="1">
    <location>
        <begin position="627"/>
        <end position="647"/>
    </location>
</feature>
<dbReference type="STRING" id="573508.A0A1E3B441"/>
<protein>
    <recommendedName>
        <fullName evidence="2">DUF6536 domain-containing protein</fullName>
    </recommendedName>
</protein>
<evidence type="ECO:0000256" key="1">
    <source>
        <dbReference type="SAM" id="Phobius"/>
    </source>
</evidence>
<feature type="transmembrane region" description="Helical" evidence="1">
    <location>
        <begin position="91"/>
        <end position="112"/>
    </location>
</feature>
<feature type="domain" description="DUF6536" evidence="2">
    <location>
        <begin position="45"/>
        <end position="196"/>
    </location>
</feature>
<feature type="transmembrane region" description="Helical" evidence="1">
    <location>
        <begin position="44"/>
        <end position="71"/>
    </location>
</feature>
<comment type="caution">
    <text evidence="3">The sequence shown here is derived from an EMBL/GenBank/DDBJ whole genome shotgun (WGS) entry which is preliminary data.</text>
</comment>
<reference evidence="3 4" key="1">
    <citation type="journal article" date="2016" name="BMC Genomics">
        <title>Comparative genomic and transcriptomic analyses of the Fuzhuan brick tea-fermentation fungus Aspergillus cristatus.</title>
        <authorList>
            <person name="Ge Y."/>
            <person name="Wang Y."/>
            <person name="Liu Y."/>
            <person name="Tan Y."/>
            <person name="Ren X."/>
            <person name="Zhang X."/>
            <person name="Hyde K.D."/>
            <person name="Liu Y."/>
            <person name="Liu Z."/>
        </authorList>
    </citation>
    <scope>NUCLEOTIDE SEQUENCE [LARGE SCALE GENOMIC DNA]</scope>
    <source>
        <strain evidence="3 4">GZAAS20.1005</strain>
    </source>
</reference>
<keyword evidence="1" id="KW-1133">Transmembrane helix</keyword>
<feature type="transmembrane region" description="Helical" evidence="1">
    <location>
        <begin position="156"/>
        <end position="173"/>
    </location>
</feature>
<dbReference type="Pfam" id="PF20163">
    <property type="entry name" value="DUF6536"/>
    <property type="match status" value="1"/>
</dbReference>
<dbReference type="AlphaFoldDB" id="A0A1E3B441"/>
<dbReference type="InterPro" id="IPR046623">
    <property type="entry name" value="DUF6536"/>
</dbReference>
<keyword evidence="4" id="KW-1185">Reference proteome</keyword>
<proteinExistence type="predicted"/>
<feature type="transmembrane region" description="Helical" evidence="1">
    <location>
        <begin position="451"/>
        <end position="469"/>
    </location>
</feature>
<gene>
    <name evidence="3" type="ORF">SI65_09435</name>
</gene>
<accession>A0A1E3B441</accession>
<dbReference type="PANTHER" id="PTHR35395:SF1">
    <property type="entry name" value="DUF6536 DOMAIN-CONTAINING PROTEIN"/>
    <property type="match status" value="1"/>
</dbReference>
<dbReference type="Proteomes" id="UP000094569">
    <property type="component" value="Unassembled WGS sequence"/>
</dbReference>
<keyword evidence="1" id="KW-0472">Membrane</keyword>
<feature type="transmembrane region" description="Helical" evidence="1">
    <location>
        <begin position="518"/>
        <end position="537"/>
    </location>
</feature>
<evidence type="ECO:0000259" key="2">
    <source>
        <dbReference type="Pfam" id="PF20163"/>
    </source>
</evidence>
<keyword evidence="1" id="KW-0812">Transmembrane</keyword>
<organism evidence="3 4">
    <name type="scientific">Aspergillus cristatus</name>
    <name type="common">Chinese Fuzhuan brick tea-fermentation fungus</name>
    <name type="synonym">Eurotium cristatum</name>
    <dbReference type="NCBI Taxonomy" id="573508"/>
    <lineage>
        <taxon>Eukaryota</taxon>
        <taxon>Fungi</taxon>
        <taxon>Dikarya</taxon>
        <taxon>Ascomycota</taxon>
        <taxon>Pezizomycotina</taxon>
        <taxon>Eurotiomycetes</taxon>
        <taxon>Eurotiomycetidae</taxon>
        <taxon>Eurotiales</taxon>
        <taxon>Aspergillaceae</taxon>
        <taxon>Aspergillus</taxon>
        <taxon>Aspergillus subgen. Aspergillus</taxon>
    </lineage>
</organism>
<dbReference type="EMBL" id="JXNT01000018">
    <property type="protein sequence ID" value="ODM15196.1"/>
    <property type="molecule type" value="Genomic_DNA"/>
</dbReference>
<dbReference type="VEuPathDB" id="FungiDB:SI65_09435"/>
<dbReference type="PANTHER" id="PTHR35395">
    <property type="entry name" value="DUF6536 DOMAIN-CONTAINING PROTEIN"/>
    <property type="match status" value="1"/>
</dbReference>
<feature type="transmembrane region" description="Helical" evidence="1">
    <location>
        <begin position="376"/>
        <end position="401"/>
    </location>
</feature>
<sequence>MVLGGHPFKMHAAEIPLISINENEDKESQKSSSQKIFRIWALQAWRVTVSSGALAGVLILLVNVITLAVMYGRFQVADHAITFFAGSCRTASSVTVVSHLIINILSTILLAASNFSMQCLSSPTREEVDAAHSKKRWLNIGTPTLRNLYFVSKKKALLWMILGVSSFPLHMFWNSTVFQTRMTNNYLAITVTEDFLHGGKWELPSVASDLDYNEVTIKGAERVPRYHSIVQGLQQKATGIGPNNSSSGLEYLTVEQCLKAYGQDQVSNRQHVLLVVDNNATVSTTAYSSLLAIYYNTYTVAANTHSLFLWMCPKLTTKELINGGEWTCPSELLKSSTNNWIPGSTGANGAILGSQYDAPVRYCYSQPVPEKCKANLVPAFLIVVIICNVIKLVCFMCALYMTKQCQPLCTTGDAIQSYYKLREWVPRLTTVGDLWEGGRWRWGKAVRWWQWLFYLISVVVVIFITGFYYDPLGMAQGSADLEPAILGLGKPHQSFTVTHSGVSNILMGFLTANTPQVIVSYIYLGLNNILTTILAMVEWCSYTAGNKAQAKGLRVSSPAPDTEQRSTYTLSVPWKWAVPMCICIAVLHWAVSETLFFARIDVYDVNSRELDPDASVTDIFYSLLPKYITVALGSAIVIILVGLGLFARYPDTIPLAGCCSASIAAACQPSRPRQHGIPGKFPEDLAFKRLQWGVVEASDDDIGSGIGHATFGTDVSPLVEGKLYA</sequence>
<name>A0A1E3B441_ASPCR</name>
<evidence type="ECO:0000313" key="3">
    <source>
        <dbReference type="EMBL" id="ODM15196.1"/>
    </source>
</evidence>